<feature type="compositionally biased region" description="Basic residues" evidence="1">
    <location>
        <begin position="1"/>
        <end position="10"/>
    </location>
</feature>
<feature type="region of interest" description="Disordered" evidence="1">
    <location>
        <begin position="1"/>
        <end position="41"/>
    </location>
</feature>
<organism evidence="2 3">
    <name type="scientific">Prorocentrum cordatum</name>
    <dbReference type="NCBI Taxonomy" id="2364126"/>
    <lineage>
        <taxon>Eukaryota</taxon>
        <taxon>Sar</taxon>
        <taxon>Alveolata</taxon>
        <taxon>Dinophyceae</taxon>
        <taxon>Prorocentrales</taxon>
        <taxon>Prorocentraceae</taxon>
        <taxon>Prorocentrum</taxon>
    </lineage>
</organism>
<gene>
    <name evidence="2" type="ORF">PCOR1329_LOCUS67628</name>
</gene>
<feature type="non-terminal residue" evidence="2">
    <location>
        <position position="1"/>
    </location>
</feature>
<dbReference type="EMBL" id="CAUYUJ010018773">
    <property type="protein sequence ID" value="CAK0886223.1"/>
    <property type="molecule type" value="Genomic_DNA"/>
</dbReference>
<keyword evidence="3" id="KW-1185">Reference proteome</keyword>
<evidence type="ECO:0000256" key="1">
    <source>
        <dbReference type="SAM" id="MobiDB-lite"/>
    </source>
</evidence>
<comment type="caution">
    <text evidence="2">The sequence shown here is derived from an EMBL/GenBank/DDBJ whole genome shotgun (WGS) entry which is preliminary data.</text>
</comment>
<dbReference type="Proteomes" id="UP001189429">
    <property type="component" value="Unassembled WGS sequence"/>
</dbReference>
<reference evidence="2" key="1">
    <citation type="submission" date="2023-10" db="EMBL/GenBank/DDBJ databases">
        <authorList>
            <person name="Chen Y."/>
            <person name="Shah S."/>
            <person name="Dougan E. K."/>
            <person name="Thang M."/>
            <person name="Chan C."/>
        </authorList>
    </citation>
    <scope>NUCLEOTIDE SEQUENCE [LARGE SCALE GENOMIC DNA]</scope>
</reference>
<protein>
    <submittedName>
        <fullName evidence="2">Uncharacterized protein</fullName>
    </submittedName>
</protein>
<sequence>DLSRGRRRAPRPVAHSAGPPRVGVGADPSRRPPPGGQRRGMTYLSFNDSVNANMDFTTEDAGESEEALQKDRASAAVHLVCLGADHAVQRWQEWPVLRRDP</sequence>
<proteinExistence type="predicted"/>
<name>A0ABN9WIA7_9DINO</name>
<evidence type="ECO:0000313" key="3">
    <source>
        <dbReference type="Proteomes" id="UP001189429"/>
    </source>
</evidence>
<accession>A0ABN9WIA7</accession>
<evidence type="ECO:0000313" key="2">
    <source>
        <dbReference type="EMBL" id="CAK0886223.1"/>
    </source>
</evidence>